<dbReference type="PROSITE" id="PS00518">
    <property type="entry name" value="ZF_RING_1"/>
    <property type="match status" value="1"/>
</dbReference>
<dbReference type="Gene3D" id="3.30.160.60">
    <property type="entry name" value="Classic Zinc Finger"/>
    <property type="match status" value="1"/>
</dbReference>
<dbReference type="SUPFAM" id="SSF57850">
    <property type="entry name" value="RING/U-box"/>
    <property type="match status" value="1"/>
</dbReference>
<feature type="compositionally biased region" description="Polar residues" evidence="12">
    <location>
        <begin position="394"/>
        <end position="407"/>
    </location>
</feature>
<dbReference type="InterPro" id="IPR036855">
    <property type="entry name" value="Znf_CCCH_sf"/>
</dbReference>
<keyword evidence="5 10" id="KW-0479">Metal-binding</keyword>
<dbReference type="Proteomes" id="UP000188533">
    <property type="component" value="Unassembled WGS sequence"/>
</dbReference>
<name>A0A1Q3ES29_LENED</name>
<proteinExistence type="inferred from homology"/>
<feature type="coiled-coil region" evidence="11">
    <location>
        <begin position="1015"/>
        <end position="1054"/>
    </location>
</feature>
<protein>
    <submittedName>
        <fullName evidence="16">Topoisomerase ii</fullName>
    </submittedName>
</protein>
<keyword evidence="17" id="KW-1185">Reference proteome</keyword>
<gene>
    <name evidence="16" type="ORF">LENED_012229</name>
</gene>
<evidence type="ECO:0000256" key="6">
    <source>
        <dbReference type="ARBA" id="ARBA00022771"/>
    </source>
</evidence>
<feature type="region of interest" description="Disordered" evidence="12">
    <location>
        <begin position="1158"/>
        <end position="1185"/>
    </location>
</feature>
<evidence type="ECO:0000256" key="12">
    <source>
        <dbReference type="SAM" id="MobiDB-lite"/>
    </source>
</evidence>
<keyword evidence="16" id="KW-0413">Isomerase</keyword>
<comment type="subcellular location">
    <subcellularLocation>
        <location evidence="2">Cytoplasm</location>
        <location evidence="2">P-body</location>
    </subcellularLocation>
    <subcellularLocation>
        <location evidence="1">Nucleus</location>
    </subcellularLocation>
</comment>
<dbReference type="Gene3D" id="3.30.40.10">
    <property type="entry name" value="Zinc/RING finger domain, C3HC4 (zinc finger)"/>
    <property type="match status" value="1"/>
</dbReference>
<dbReference type="InterPro" id="IPR013087">
    <property type="entry name" value="Znf_C2H2_type"/>
</dbReference>
<organism evidence="16 17">
    <name type="scientific">Lentinula edodes</name>
    <name type="common">Shiitake mushroom</name>
    <name type="synonym">Lentinus edodes</name>
    <dbReference type="NCBI Taxonomy" id="5353"/>
    <lineage>
        <taxon>Eukaryota</taxon>
        <taxon>Fungi</taxon>
        <taxon>Dikarya</taxon>
        <taxon>Basidiomycota</taxon>
        <taxon>Agaricomycotina</taxon>
        <taxon>Agaricomycetes</taxon>
        <taxon>Agaricomycetidae</taxon>
        <taxon>Agaricales</taxon>
        <taxon>Marasmiineae</taxon>
        <taxon>Omphalotaceae</taxon>
        <taxon>Lentinula</taxon>
    </lineage>
</organism>
<dbReference type="GO" id="GO:0000290">
    <property type="term" value="P:deadenylation-dependent decapping of nuclear-transcribed mRNA"/>
    <property type="evidence" value="ECO:0007669"/>
    <property type="project" value="InterPro"/>
</dbReference>
<reference evidence="16 17" key="2">
    <citation type="submission" date="2017-02" db="EMBL/GenBank/DDBJ databases">
        <title>A genome survey and senescence transcriptome analysis in Lentinula edodes.</title>
        <authorList>
            <person name="Sakamoto Y."/>
            <person name="Nakade K."/>
            <person name="Sato S."/>
            <person name="Yoshida Y."/>
            <person name="Miyazaki K."/>
            <person name="Natsume S."/>
            <person name="Konno N."/>
        </authorList>
    </citation>
    <scope>NUCLEOTIDE SEQUENCE [LARGE SCALE GENOMIC DNA]</scope>
    <source>
        <strain evidence="16 17">NBRC 111202</strain>
    </source>
</reference>
<keyword evidence="8" id="KW-0694">RNA-binding</keyword>
<dbReference type="GO" id="GO:0033962">
    <property type="term" value="P:P-body assembly"/>
    <property type="evidence" value="ECO:0007669"/>
    <property type="project" value="TreeGrafter"/>
</dbReference>
<keyword evidence="6 10" id="KW-0863">Zinc-finger</keyword>
<feature type="coiled-coil region" evidence="11">
    <location>
        <begin position="1214"/>
        <end position="1248"/>
    </location>
</feature>
<feature type="zinc finger region" description="C3H1-type" evidence="10">
    <location>
        <begin position="169"/>
        <end position="204"/>
    </location>
</feature>
<dbReference type="PROSITE" id="PS50089">
    <property type="entry name" value="ZF_RING_2"/>
    <property type="match status" value="1"/>
</dbReference>
<feature type="compositionally biased region" description="Low complexity" evidence="12">
    <location>
        <begin position="1383"/>
        <end position="1394"/>
    </location>
</feature>
<comment type="similarity">
    <text evidence="3">Belongs to the PAT1 family.</text>
</comment>
<evidence type="ECO:0000256" key="8">
    <source>
        <dbReference type="ARBA" id="ARBA00022884"/>
    </source>
</evidence>
<evidence type="ECO:0000256" key="9">
    <source>
        <dbReference type="ARBA" id="ARBA00023242"/>
    </source>
</evidence>
<dbReference type="Pfam" id="PF00097">
    <property type="entry name" value="zf-C3HC4"/>
    <property type="match status" value="1"/>
</dbReference>
<dbReference type="PROSITE" id="PS50157">
    <property type="entry name" value="ZINC_FINGER_C2H2_2"/>
    <property type="match status" value="2"/>
</dbReference>
<evidence type="ECO:0000256" key="1">
    <source>
        <dbReference type="ARBA" id="ARBA00004123"/>
    </source>
</evidence>
<keyword evidence="9" id="KW-0539">Nucleus</keyword>
<dbReference type="PROSITE" id="PS50103">
    <property type="entry name" value="ZF_C3H1"/>
    <property type="match status" value="3"/>
</dbReference>
<dbReference type="STRING" id="5353.A0A1Q3ES29"/>
<dbReference type="Gene3D" id="4.10.1000.10">
    <property type="entry name" value="Zinc finger, CCCH-type"/>
    <property type="match status" value="1"/>
</dbReference>
<dbReference type="Pfam" id="PF09770">
    <property type="entry name" value="PAT1"/>
    <property type="match status" value="1"/>
</dbReference>
<dbReference type="InterPro" id="IPR001841">
    <property type="entry name" value="Znf_RING"/>
</dbReference>
<feature type="region of interest" description="Disordered" evidence="12">
    <location>
        <begin position="288"/>
        <end position="421"/>
    </location>
</feature>
<evidence type="ECO:0000256" key="4">
    <source>
        <dbReference type="ARBA" id="ARBA00022490"/>
    </source>
</evidence>
<feature type="zinc finger region" description="C3H1-type" evidence="10">
    <location>
        <begin position="7"/>
        <end position="35"/>
    </location>
</feature>
<feature type="domain" description="C2H2-type" evidence="15">
    <location>
        <begin position="756"/>
        <end position="784"/>
    </location>
</feature>
<feature type="compositionally biased region" description="Low complexity" evidence="12">
    <location>
        <begin position="1405"/>
        <end position="1420"/>
    </location>
</feature>
<keyword evidence="4" id="KW-0963">Cytoplasm</keyword>
<dbReference type="SMART" id="SM00356">
    <property type="entry name" value="ZnF_C3H1"/>
    <property type="match status" value="3"/>
</dbReference>
<evidence type="ECO:0000256" key="11">
    <source>
        <dbReference type="SAM" id="Coils"/>
    </source>
</evidence>
<feature type="zinc finger region" description="C3H1-type" evidence="10">
    <location>
        <begin position="47"/>
        <end position="74"/>
    </location>
</feature>
<accession>A0A1Q3ES29</accession>
<dbReference type="SUPFAM" id="SSF57667">
    <property type="entry name" value="beta-beta-alpha zinc fingers"/>
    <property type="match status" value="1"/>
</dbReference>
<dbReference type="SMART" id="SM00355">
    <property type="entry name" value="ZnF_C2H2"/>
    <property type="match status" value="2"/>
</dbReference>
<feature type="domain" description="C3H1-type" evidence="14">
    <location>
        <begin position="169"/>
        <end position="204"/>
    </location>
</feature>
<sequence>MDRPSTSKARGICKYYQTSRGCFAGNQCKFLHGDPKVDDSAPKITLYDQAKTCRYFARGFCKHGDKCWFRHVPPEEITAEVDPIDEVCSICFEKPALYGLLAGCSHVFCIPCLKEWRDPKPKSFDVVQSGVHKKCPMCRTPSKFITPSSLFYKHNDVRKQQTISAYRDSMARVPCRYFLQTKAKDKKKPFCPFGKDCFYQHLNDDGTPYIFADGVDVSMRRASQYRNRRNIDVTEDMLNDIFAGVNDGRLRSPFDVVGRFLEDSRATHFSTAFAELFQGMVLRNPDDLQDGETLSNSDGSRPIVSWPLDSHPNTAGGVRVTLDSMGDQNRTGDMPPMEPINDPRQASGQTSSPSRRVSGTNGDAAESDDSMPSLNEVSDSDDDSLEWSDDNSEYESNIPFTSSSATHPSPRAQEPRGRFPRAILVPRRGVIRPRYLQRGTIAAGGIVNPIPSTSTSSSAPRPPTSNNDLLPLQSVSRSENDGYEKEDEGDTHHSEEHQHEDEFHFDRTHATADLNTNVMPPLERINEGSYPQGVTASRFDPQPLYETLIPSDIAAGAGAPDAPEADDERHDMLSVTLVSLTFWEPLGKLIYQLESAQGQSFLENLGLDVSSSYHPFPVYQTPSTMALLNDVPEPDMVVRRTRKELFVDNNATICSEPPLDNAQYIDSNPNPVFDPHASLGVGTVANIFEAPGQIDPMDVWRTYTKRSADDKNGRAPLTCLWPIGHNEEEIIECGYGATPKLMRRHVQTTHMHIKRYRCDICDQAFSQGALLHSHKASKHAQIRPYKCPFEGCHKSYVDCPTLLRHKKINHNYIPKPITRQTNTRSTLEHVLGSLSVIISFLASANYLIRFFAYHERGKDRRSEQDEDLAVYTWGEENYDGLGDALQEDHDDLNDETFGAAGELGKDFDFSNQALPDRNNFTRSANAIVEDRPPQSSTPLTLESIWDDKSPFSLRLNGSNRTQLPRGESPAISSQHRQQSGIRTLQEIEAEMRVSADQSRQEALLQQRQQQYYLEQQRLQQQQQKQREEEELLLRQEEEREFQRQRLLYQQEQAQQLHLQRFQQQQQLLQQREQHQHRRTPPPRMLPVSQSPRFMEHQQRQILLLQHQQEQQQLLRLQQLQEQLRVEELERQLRSQHISSVTPDRQPSGPTLADMEALQHQQLRQQSQSPATRSGPHRPSPLEDSLPYLPQSIQLQQRLLSEMAQAEFLREMQGLSQADQEALRVEAMRKILEAEKMEEKRRRKAAKIAHMSRYNDLMTQSDKDFITRIQVSQLVSQDPYADDFYAQVYGAIVRSRMGLSADDERVLKFGASGGVALGAPTKGGNRRPNAMQRMQQQVERIVSNARKREEEKGLHSLHSLQGALGKTSGRSYKAAPRQLLQVDSNSAPSSSPTLSHAQPHAHISKADSISKSSSEAAANAARIGRETLDNGETLVRMEPLTQREILVTLENMYDLVLNVEQLRRDQPHPEDGEEVLEQWSQDFDKLVDQMWTQLKVMLPLATSTPHPFISLLSAAKGKKILPRVTRHFDQQRMNTLLTLLIACFSQLDIISHAALLDTLEDTPERADVERQTQAFLSSVLQSILPIIVKGNLRLVCGLVGLLMHGQDIVAIAKSRPGLALLTLFLTRVEVIKEGEVDEIPTQEDFAQWQLMFDHLFQLLTPEFPLLFPSTRMAEHLPRDQPHINIPGIDSLDQPVWQFLAALALQASSTQHQILVSSLREKVLDNVLSAKKGWVVDEEERSTKLANVDLFLHALGLDSSQITM</sequence>
<evidence type="ECO:0000259" key="14">
    <source>
        <dbReference type="PROSITE" id="PS50103"/>
    </source>
</evidence>
<evidence type="ECO:0000313" key="17">
    <source>
        <dbReference type="Proteomes" id="UP000188533"/>
    </source>
</evidence>
<feature type="region of interest" description="Disordered" evidence="12">
    <location>
        <begin position="956"/>
        <end position="980"/>
    </location>
</feature>
<dbReference type="SUPFAM" id="SSF90229">
    <property type="entry name" value="CCCH zinc finger"/>
    <property type="match status" value="2"/>
</dbReference>
<feature type="region of interest" description="Disordered" evidence="12">
    <location>
        <begin position="1067"/>
        <end position="1088"/>
    </location>
</feature>
<evidence type="ECO:0000259" key="15">
    <source>
        <dbReference type="PROSITE" id="PS50157"/>
    </source>
</evidence>
<dbReference type="SMART" id="SM00184">
    <property type="entry name" value="RING"/>
    <property type="match status" value="1"/>
</dbReference>
<evidence type="ECO:0000256" key="7">
    <source>
        <dbReference type="ARBA" id="ARBA00022833"/>
    </source>
</evidence>
<dbReference type="GO" id="GO:0016853">
    <property type="term" value="F:isomerase activity"/>
    <property type="evidence" value="ECO:0007669"/>
    <property type="project" value="UniProtKB-KW"/>
</dbReference>
<evidence type="ECO:0000259" key="13">
    <source>
        <dbReference type="PROSITE" id="PS50089"/>
    </source>
</evidence>
<evidence type="ECO:0000256" key="5">
    <source>
        <dbReference type="ARBA" id="ARBA00022723"/>
    </source>
</evidence>
<dbReference type="GO" id="GO:0005634">
    <property type="term" value="C:nucleus"/>
    <property type="evidence" value="ECO:0007669"/>
    <property type="project" value="UniProtKB-SubCell"/>
</dbReference>
<comment type="caution">
    <text evidence="16">The sequence shown here is derived from an EMBL/GenBank/DDBJ whole genome shotgun (WGS) entry which is preliminary data.</text>
</comment>
<dbReference type="InterPro" id="IPR017907">
    <property type="entry name" value="Znf_RING_CS"/>
</dbReference>
<dbReference type="InterPro" id="IPR018957">
    <property type="entry name" value="Znf_C3HC4_RING-type"/>
</dbReference>
<dbReference type="InterPro" id="IPR019167">
    <property type="entry name" value="PAT1_dom"/>
</dbReference>
<dbReference type="EMBL" id="BDGU01001498">
    <property type="protein sequence ID" value="GAW10006.1"/>
    <property type="molecule type" value="Genomic_DNA"/>
</dbReference>
<feature type="domain" description="RING-type" evidence="13">
    <location>
        <begin position="88"/>
        <end position="139"/>
    </location>
</feature>
<keyword evidence="11" id="KW-0175">Coiled coil</keyword>
<evidence type="ECO:0000313" key="16">
    <source>
        <dbReference type="EMBL" id="GAW10006.1"/>
    </source>
</evidence>
<evidence type="ECO:0000256" key="10">
    <source>
        <dbReference type="PROSITE-ProRule" id="PRU00723"/>
    </source>
</evidence>
<feature type="compositionally biased region" description="Polar residues" evidence="12">
    <location>
        <begin position="970"/>
        <end position="980"/>
    </location>
</feature>
<dbReference type="PANTHER" id="PTHR21551:SF0">
    <property type="entry name" value="PROTEIN ASSOCIATED WITH TOPO II RELATED-1, ISOFORM A"/>
    <property type="match status" value="1"/>
</dbReference>
<dbReference type="InterPro" id="IPR039900">
    <property type="entry name" value="Pat1-like"/>
</dbReference>
<dbReference type="PROSITE" id="PS00028">
    <property type="entry name" value="ZINC_FINGER_C2H2_1"/>
    <property type="match status" value="2"/>
</dbReference>
<feature type="region of interest" description="Disordered" evidence="12">
    <location>
        <begin position="1382"/>
        <end position="1423"/>
    </location>
</feature>
<dbReference type="InterPro" id="IPR013083">
    <property type="entry name" value="Znf_RING/FYVE/PHD"/>
</dbReference>
<feature type="compositionally biased region" description="Low complexity" evidence="12">
    <location>
        <begin position="448"/>
        <end position="467"/>
    </location>
</feature>
<feature type="compositionally biased region" description="Polar residues" evidence="12">
    <location>
        <begin position="344"/>
        <end position="361"/>
    </location>
</feature>
<dbReference type="GO" id="GO:0008270">
    <property type="term" value="F:zinc ion binding"/>
    <property type="evidence" value="ECO:0007669"/>
    <property type="project" value="UniProtKB-KW"/>
</dbReference>
<feature type="domain" description="C3H1-type" evidence="14">
    <location>
        <begin position="7"/>
        <end position="35"/>
    </location>
</feature>
<dbReference type="GO" id="GO:0003723">
    <property type="term" value="F:RNA binding"/>
    <property type="evidence" value="ECO:0007669"/>
    <property type="project" value="UniProtKB-KW"/>
</dbReference>
<dbReference type="GO" id="GO:0000932">
    <property type="term" value="C:P-body"/>
    <property type="evidence" value="ECO:0007669"/>
    <property type="project" value="UniProtKB-SubCell"/>
</dbReference>
<dbReference type="InterPro" id="IPR036236">
    <property type="entry name" value="Znf_C2H2_sf"/>
</dbReference>
<feature type="compositionally biased region" description="Basic and acidic residues" evidence="12">
    <location>
        <begin position="490"/>
        <end position="502"/>
    </location>
</feature>
<feature type="compositionally biased region" description="Low complexity" evidence="12">
    <location>
        <begin position="1158"/>
        <end position="1168"/>
    </location>
</feature>
<feature type="region of interest" description="Disordered" evidence="12">
    <location>
        <begin position="445"/>
        <end position="502"/>
    </location>
</feature>
<keyword evidence="7 10" id="KW-0862">Zinc</keyword>
<dbReference type="InterPro" id="IPR000571">
    <property type="entry name" value="Znf_CCCH"/>
</dbReference>
<reference evidence="16 17" key="1">
    <citation type="submission" date="2016-08" db="EMBL/GenBank/DDBJ databases">
        <authorList>
            <consortium name="Lentinula edodes genome sequencing consortium"/>
            <person name="Sakamoto Y."/>
            <person name="Nakade K."/>
            <person name="Sato S."/>
            <person name="Yoshida Y."/>
            <person name="Miyazaki K."/>
            <person name="Natsume S."/>
            <person name="Konno N."/>
        </authorList>
    </citation>
    <scope>NUCLEOTIDE SEQUENCE [LARGE SCALE GENOMIC DNA]</scope>
    <source>
        <strain evidence="16 17">NBRC 111202</strain>
    </source>
</reference>
<feature type="domain" description="C3H1-type" evidence="14">
    <location>
        <begin position="47"/>
        <end position="74"/>
    </location>
</feature>
<feature type="domain" description="C2H2-type" evidence="15">
    <location>
        <begin position="785"/>
        <end position="810"/>
    </location>
</feature>
<evidence type="ECO:0000256" key="2">
    <source>
        <dbReference type="ARBA" id="ARBA00004201"/>
    </source>
</evidence>
<feature type="compositionally biased region" description="Acidic residues" evidence="12">
    <location>
        <begin position="378"/>
        <end position="393"/>
    </location>
</feature>
<evidence type="ECO:0000256" key="3">
    <source>
        <dbReference type="ARBA" id="ARBA00009138"/>
    </source>
</evidence>
<dbReference type="PANTHER" id="PTHR21551">
    <property type="entry name" value="TOPOISOMERASE II-ASSOCIATED PROTEIN PAT1"/>
    <property type="match status" value="1"/>
</dbReference>